<proteinExistence type="inferred from homology"/>
<accession>A0AAQ4FH68</accession>
<dbReference type="GO" id="GO:0005886">
    <property type="term" value="C:plasma membrane"/>
    <property type="evidence" value="ECO:0007669"/>
    <property type="project" value="TreeGrafter"/>
</dbReference>
<evidence type="ECO:0000313" key="12">
    <source>
        <dbReference type="Proteomes" id="UP001321473"/>
    </source>
</evidence>
<dbReference type="SMART" id="SM01057">
    <property type="entry name" value="Carb_anhydrase"/>
    <property type="match status" value="1"/>
</dbReference>
<evidence type="ECO:0000256" key="3">
    <source>
        <dbReference type="ARBA" id="ARBA00012925"/>
    </source>
</evidence>
<dbReference type="FunFam" id="3.10.200.10:FF:000003">
    <property type="entry name" value="Carbonic anhydrase 12"/>
    <property type="match status" value="1"/>
</dbReference>
<keyword evidence="5 9" id="KW-0862">Zinc</keyword>
<evidence type="ECO:0000256" key="4">
    <source>
        <dbReference type="ARBA" id="ARBA00022723"/>
    </source>
</evidence>
<dbReference type="PROSITE" id="PS51144">
    <property type="entry name" value="ALPHA_CA_2"/>
    <property type="match status" value="1"/>
</dbReference>
<keyword evidence="9" id="KW-0732">Signal</keyword>
<comment type="catalytic activity">
    <reaction evidence="8 9">
        <text>hydrogencarbonate + H(+) = CO2 + H2O</text>
        <dbReference type="Rhea" id="RHEA:10748"/>
        <dbReference type="ChEBI" id="CHEBI:15377"/>
        <dbReference type="ChEBI" id="CHEBI:15378"/>
        <dbReference type="ChEBI" id="CHEBI:16526"/>
        <dbReference type="ChEBI" id="CHEBI:17544"/>
        <dbReference type="EC" id="4.2.1.1"/>
    </reaction>
</comment>
<dbReference type="SUPFAM" id="SSF51069">
    <property type="entry name" value="Carbonic anhydrase"/>
    <property type="match status" value="1"/>
</dbReference>
<comment type="cofactor">
    <cofactor evidence="9">
        <name>Zn(2+)</name>
        <dbReference type="ChEBI" id="CHEBI:29105"/>
    </cofactor>
</comment>
<keyword evidence="4 9" id="KW-0479">Metal-binding</keyword>
<dbReference type="Proteomes" id="UP001321473">
    <property type="component" value="Unassembled WGS sequence"/>
</dbReference>
<evidence type="ECO:0000256" key="8">
    <source>
        <dbReference type="ARBA" id="ARBA00048348"/>
    </source>
</evidence>
<dbReference type="InterPro" id="IPR023561">
    <property type="entry name" value="Carbonic_anhydrase_a-class"/>
</dbReference>
<dbReference type="CDD" id="cd00326">
    <property type="entry name" value="alpha_CA"/>
    <property type="match status" value="1"/>
</dbReference>
<dbReference type="AlphaFoldDB" id="A0AAQ4FH68"/>
<dbReference type="Gene3D" id="3.10.200.10">
    <property type="entry name" value="Alpha carbonic anhydrase"/>
    <property type="match status" value="1"/>
</dbReference>
<evidence type="ECO:0000259" key="10">
    <source>
        <dbReference type="PROSITE" id="PS51144"/>
    </source>
</evidence>
<evidence type="ECO:0000256" key="2">
    <source>
        <dbReference type="ARBA" id="ARBA00010718"/>
    </source>
</evidence>
<dbReference type="InterPro" id="IPR036398">
    <property type="entry name" value="CA_dom_sf"/>
</dbReference>
<evidence type="ECO:0000313" key="11">
    <source>
        <dbReference type="EMBL" id="KAK8785918.1"/>
    </source>
</evidence>
<dbReference type="InterPro" id="IPR018338">
    <property type="entry name" value="Carbonic_anhydrase_a-class_CS"/>
</dbReference>
<evidence type="ECO:0000256" key="7">
    <source>
        <dbReference type="ARBA" id="ARBA00023239"/>
    </source>
</evidence>
<sequence length="296" mass="33302">MGCFTFDVKNIASWICYCLFLLGACRGADEWSYGDGVAQWPYLQLEAENQCGGYYQSPINIVNSRTIYNSYIGPLSYRGYLDPLQNVSVVNDGHTVIATPGDSRNVLFTGPYFGGYYRFRQFHFHWGNTSAIGSEHLIDGRPFPLEAHLVHMNTRYATDEEAIKHPDGLAVIAVLYQVSPTDNPALASIVGALRKMRLEQSTSVQLESTAALRELLPQNAYNFYGYDGSLTTPPCSEAVIWTVFAEPSKVSEQQLQAFRDLQRKFEGGTEPLVNNFRPVQPLNGRYLYRNFPLMYG</sequence>
<name>A0AAQ4FH68_AMBAM</name>
<keyword evidence="12" id="KW-1185">Reference proteome</keyword>
<dbReference type="PROSITE" id="PS00162">
    <property type="entry name" value="ALPHA_CA_1"/>
    <property type="match status" value="1"/>
</dbReference>
<evidence type="ECO:0000256" key="5">
    <source>
        <dbReference type="ARBA" id="ARBA00022833"/>
    </source>
</evidence>
<protein>
    <recommendedName>
        <fullName evidence="3 9">Carbonic anhydrase</fullName>
        <ecNumber evidence="3 9">4.2.1.1</ecNumber>
    </recommendedName>
</protein>
<feature type="signal peptide" evidence="9">
    <location>
        <begin position="1"/>
        <end position="27"/>
    </location>
</feature>
<dbReference type="PANTHER" id="PTHR18952">
    <property type="entry name" value="CARBONIC ANHYDRASE"/>
    <property type="match status" value="1"/>
</dbReference>
<feature type="domain" description="Alpha-carbonic anhydrase" evidence="10">
    <location>
        <begin position="29"/>
        <end position="291"/>
    </location>
</feature>
<comment type="function">
    <text evidence="1 9">Reversible hydration of carbon dioxide.</text>
</comment>
<evidence type="ECO:0000256" key="1">
    <source>
        <dbReference type="ARBA" id="ARBA00002904"/>
    </source>
</evidence>
<keyword evidence="6" id="KW-0325">Glycoprotein</keyword>
<dbReference type="EMBL" id="JARKHS020003219">
    <property type="protein sequence ID" value="KAK8785918.1"/>
    <property type="molecule type" value="Genomic_DNA"/>
</dbReference>
<dbReference type="InterPro" id="IPR001148">
    <property type="entry name" value="CA_dom"/>
</dbReference>
<organism evidence="11 12">
    <name type="scientific">Amblyomma americanum</name>
    <name type="common">Lone star tick</name>
    <dbReference type="NCBI Taxonomy" id="6943"/>
    <lineage>
        <taxon>Eukaryota</taxon>
        <taxon>Metazoa</taxon>
        <taxon>Ecdysozoa</taxon>
        <taxon>Arthropoda</taxon>
        <taxon>Chelicerata</taxon>
        <taxon>Arachnida</taxon>
        <taxon>Acari</taxon>
        <taxon>Parasitiformes</taxon>
        <taxon>Ixodida</taxon>
        <taxon>Ixodoidea</taxon>
        <taxon>Ixodidae</taxon>
        <taxon>Amblyomminae</taxon>
        <taxon>Amblyomma</taxon>
    </lineage>
</organism>
<keyword evidence="7 9" id="KW-0456">Lyase</keyword>
<comment type="similarity">
    <text evidence="2 9">Belongs to the alpha-carbonic anhydrase family.</text>
</comment>
<dbReference type="EC" id="4.2.1.1" evidence="3 9"/>
<dbReference type="GO" id="GO:0008270">
    <property type="term" value="F:zinc ion binding"/>
    <property type="evidence" value="ECO:0007669"/>
    <property type="project" value="UniProtKB-UniRule"/>
</dbReference>
<reference evidence="11 12" key="1">
    <citation type="journal article" date="2023" name="Arcadia Sci">
        <title>De novo assembly of a long-read Amblyomma americanum tick genome.</title>
        <authorList>
            <person name="Chou S."/>
            <person name="Poskanzer K.E."/>
            <person name="Rollins M."/>
            <person name="Thuy-Boun P.S."/>
        </authorList>
    </citation>
    <scope>NUCLEOTIDE SEQUENCE [LARGE SCALE GENOMIC DNA]</scope>
    <source>
        <strain evidence="11">F_SG_1</strain>
        <tissue evidence="11">Salivary glands</tissue>
    </source>
</reference>
<feature type="chain" id="PRO_5042670141" description="Carbonic anhydrase" evidence="9">
    <location>
        <begin position="28"/>
        <end position="296"/>
    </location>
</feature>
<dbReference type="PANTHER" id="PTHR18952:SF265">
    <property type="entry name" value="CARBONIC ANHYDRASE"/>
    <property type="match status" value="1"/>
</dbReference>
<evidence type="ECO:0000256" key="6">
    <source>
        <dbReference type="ARBA" id="ARBA00023180"/>
    </source>
</evidence>
<evidence type="ECO:0000256" key="9">
    <source>
        <dbReference type="RuleBase" id="RU367011"/>
    </source>
</evidence>
<comment type="caution">
    <text evidence="11">The sequence shown here is derived from an EMBL/GenBank/DDBJ whole genome shotgun (WGS) entry which is preliminary data.</text>
</comment>
<dbReference type="GO" id="GO:0004089">
    <property type="term" value="F:carbonate dehydratase activity"/>
    <property type="evidence" value="ECO:0007669"/>
    <property type="project" value="UniProtKB-UniRule"/>
</dbReference>
<gene>
    <name evidence="11" type="ORF">V5799_007726</name>
</gene>
<dbReference type="Pfam" id="PF00194">
    <property type="entry name" value="Carb_anhydrase"/>
    <property type="match status" value="1"/>
</dbReference>